<dbReference type="GO" id="GO:0006635">
    <property type="term" value="P:fatty acid beta-oxidation"/>
    <property type="evidence" value="ECO:0007669"/>
    <property type="project" value="TreeGrafter"/>
</dbReference>
<dbReference type="InterPro" id="IPR006108">
    <property type="entry name" value="3HC_DH_C"/>
</dbReference>
<dbReference type="InterPro" id="IPR013328">
    <property type="entry name" value="6PGD_dom2"/>
</dbReference>
<evidence type="ECO:0000259" key="4">
    <source>
        <dbReference type="Pfam" id="PF00725"/>
    </source>
</evidence>
<dbReference type="PANTHER" id="PTHR48075:SF5">
    <property type="entry name" value="3-HYDROXYBUTYRYL-COA DEHYDROGENASE"/>
    <property type="match status" value="1"/>
</dbReference>
<dbReference type="EMBL" id="NVQC01000028">
    <property type="protein sequence ID" value="PTL35161.1"/>
    <property type="molecule type" value="Genomic_DNA"/>
</dbReference>
<evidence type="ECO:0000313" key="7">
    <source>
        <dbReference type="Proteomes" id="UP000241436"/>
    </source>
</evidence>
<dbReference type="PIRSF" id="PIRSF000105">
    <property type="entry name" value="HCDH"/>
    <property type="match status" value="1"/>
</dbReference>
<gene>
    <name evidence="6" type="ORF">CLG94_10655</name>
</gene>
<name>A0A2T4TVM3_9BACT</name>
<dbReference type="InterPro" id="IPR006180">
    <property type="entry name" value="3-OHacyl-CoA_DH_CS"/>
</dbReference>
<reference evidence="7" key="2">
    <citation type="journal article" date="2018" name="Environ. Microbiol.">
        <title>Bloom of a denitrifying methanotroph, 'Candidatus Methylomirabilis limnetica', in a deep stratified lake.</title>
        <authorList>
            <person name="Graf J.S."/>
            <person name="Mayr M.J."/>
            <person name="Marchant H.K."/>
            <person name="Tienken D."/>
            <person name="Hach P.F."/>
            <person name="Brand A."/>
            <person name="Schubert C.J."/>
            <person name="Kuypers M.M."/>
            <person name="Milucka J."/>
        </authorList>
    </citation>
    <scope>NUCLEOTIDE SEQUENCE [LARGE SCALE GENOMIC DNA]</scope>
    <source>
        <strain evidence="7">Zug</strain>
    </source>
</reference>
<comment type="caution">
    <text evidence="6">The sequence shown here is derived from an EMBL/GenBank/DDBJ whole genome shotgun (WGS) entry which is preliminary data.</text>
</comment>
<dbReference type="Gene3D" id="3.40.50.720">
    <property type="entry name" value="NAD(P)-binding Rossmann-like Domain"/>
    <property type="match status" value="1"/>
</dbReference>
<dbReference type="InterPro" id="IPR036291">
    <property type="entry name" value="NAD(P)-bd_dom_sf"/>
</dbReference>
<dbReference type="OrthoDB" id="9771883at2"/>
<dbReference type="Pfam" id="PF00725">
    <property type="entry name" value="3HCDH"/>
    <property type="match status" value="1"/>
</dbReference>
<dbReference type="RefSeq" id="WP_107563404.1">
    <property type="nucleotide sequence ID" value="NZ_NVQC01000028.1"/>
</dbReference>
<dbReference type="Proteomes" id="UP000241436">
    <property type="component" value="Unassembled WGS sequence"/>
</dbReference>
<keyword evidence="7" id="KW-1185">Reference proteome</keyword>
<dbReference type="InterPro" id="IPR008927">
    <property type="entry name" value="6-PGluconate_DH-like_C_sf"/>
</dbReference>
<evidence type="ECO:0000313" key="6">
    <source>
        <dbReference type="EMBL" id="PTL35161.1"/>
    </source>
</evidence>
<dbReference type="Gene3D" id="1.10.1040.10">
    <property type="entry name" value="N-(1-d-carboxylethyl)-l-norvaline Dehydrogenase, domain 2"/>
    <property type="match status" value="1"/>
</dbReference>
<accession>A0A2T4TVM3</accession>
<dbReference type="SUPFAM" id="SSF51735">
    <property type="entry name" value="NAD(P)-binding Rossmann-fold domains"/>
    <property type="match status" value="1"/>
</dbReference>
<evidence type="ECO:0000256" key="3">
    <source>
        <dbReference type="PIRSR" id="PIRSR000105-1"/>
    </source>
</evidence>
<organism evidence="6 7">
    <name type="scientific">Candidatus Methylomirabilis limnetica</name>
    <dbReference type="NCBI Taxonomy" id="2033718"/>
    <lineage>
        <taxon>Bacteria</taxon>
        <taxon>Candidatus Methylomirabilota</taxon>
        <taxon>Candidatus Methylomirabilia</taxon>
        <taxon>Candidatus Methylomirabilales</taxon>
        <taxon>Candidatus Methylomirabilaceae</taxon>
        <taxon>Candidatus Methylomirabilis</taxon>
    </lineage>
</organism>
<dbReference type="Pfam" id="PF02737">
    <property type="entry name" value="3HCDH_N"/>
    <property type="match status" value="1"/>
</dbReference>
<dbReference type="NCBIfam" id="NF005875">
    <property type="entry name" value="PRK07819.1"/>
    <property type="match status" value="1"/>
</dbReference>
<dbReference type="InterPro" id="IPR022694">
    <property type="entry name" value="3-OHacyl-CoA_DH"/>
</dbReference>
<feature type="site" description="Important for catalytic activity" evidence="3">
    <location>
        <position position="141"/>
    </location>
</feature>
<feature type="domain" description="3-hydroxyacyl-CoA dehydrogenase NAD binding" evidence="5">
    <location>
        <begin position="6"/>
        <end position="184"/>
    </location>
</feature>
<comment type="similarity">
    <text evidence="1">Belongs to the 3-hydroxyacyl-CoA dehydrogenase family.</text>
</comment>
<feature type="domain" description="3-hydroxyacyl-CoA dehydrogenase C-terminal" evidence="4">
    <location>
        <begin position="187"/>
        <end position="283"/>
    </location>
</feature>
<dbReference type="GO" id="GO:0008691">
    <property type="term" value="F:3-hydroxybutyryl-CoA dehydrogenase activity"/>
    <property type="evidence" value="ECO:0007669"/>
    <property type="project" value="TreeGrafter"/>
</dbReference>
<evidence type="ECO:0000259" key="5">
    <source>
        <dbReference type="Pfam" id="PF02737"/>
    </source>
</evidence>
<dbReference type="InterPro" id="IPR006176">
    <property type="entry name" value="3-OHacyl-CoA_DH_NAD-bd"/>
</dbReference>
<dbReference type="AlphaFoldDB" id="A0A2T4TVM3"/>
<dbReference type="FunFam" id="3.40.50.720:FF:000009">
    <property type="entry name" value="Fatty oxidation complex, alpha subunit"/>
    <property type="match status" value="1"/>
</dbReference>
<keyword evidence="2" id="KW-0560">Oxidoreductase</keyword>
<dbReference type="GO" id="GO:0070403">
    <property type="term" value="F:NAD+ binding"/>
    <property type="evidence" value="ECO:0007669"/>
    <property type="project" value="InterPro"/>
</dbReference>
<dbReference type="PROSITE" id="PS00067">
    <property type="entry name" value="3HCDH"/>
    <property type="match status" value="1"/>
</dbReference>
<dbReference type="SUPFAM" id="SSF48179">
    <property type="entry name" value="6-phosphogluconate dehydrogenase C-terminal domain-like"/>
    <property type="match status" value="1"/>
</dbReference>
<dbReference type="PANTHER" id="PTHR48075">
    <property type="entry name" value="3-HYDROXYACYL-COA DEHYDROGENASE FAMILY PROTEIN"/>
    <property type="match status" value="1"/>
</dbReference>
<reference evidence="6 7" key="1">
    <citation type="submission" date="2017-09" db="EMBL/GenBank/DDBJ databases">
        <title>Bloom of a denitrifying methanotroph, Candidatus Methylomirabilis limnetica, in a deep stratified lake.</title>
        <authorList>
            <person name="Graf J.S."/>
            <person name="Marchant H.K."/>
            <person name="Tienken D."/>
            <person name="Hach P.F."/>
            <person name="Brand A."/>
            <person name="Schubert C.J."/>
            <person name="Kuypers M.M."/>
            <person name="Milucka J."/>
        </authorList>
    </citation>
    <scope>NUCLEOTIDE SEQUENCE [LARGE SCALE GENOMIC DNA]</scope>
    <source>
        <strain evidence="6 7">Zug</strain>
    </source>
</reference>
<evidence type="ECO:0000256" key="1">
    <source>
        <dbReference type="ARBA" id="ARBA00009463"/>
    </source>
</evidence>
<protein>
    <submittedName>
        <fullName evidence="6">3-hydroxybutyryl-CoA dehydrogenase</fullName>
    </submittedName>
</protein>
<evidence type="ECO:0000256" key="2">
    <source>
        <dbReference type="ARBA" id="ARBA00023002"/>
    </source>
</evidence>
<proteinExistence type="inferred from homology"/>
<sequence length="295" mass="32153">MTSIKTVGVIGAGIMGSGIAQVVAQGGYAVIVREAEQRFLDKGRQAIDGRLQRAVEKGRMTVEEQAALLERIRWTLALEELSGADLIIEAITEDLPLKQDLFRALDRLCPPSTIFASNTSCIGIMALASVTGRTDRFVGLHFFNPVPLMKLVEVVRSIRTSAETFQIVSDFATSLGKEPVAAKDNCGFIVNRLLVPYLLDAIRALEAGVASTADIDKAMRLGCNHPMGPLELADFVGLDTTYAIANIMFEEYWEQRYAPPPLLKKMVIAGYHGRKSGRGFYDYSGPTPQATDLGL</sequence>